<proteinExistence type="predicted"/>
<dbReference type="Gene3D" id="3.40.50.300">
    <property type="entry name" value="P-loop containing nucleotide triphosphate hydrolases"/>
    <property type="match status" value="1"/>
</dbReference>
<dbReference type="PANTHER" id="PTHR10605">
    <property type="entry name" value="HEPARAN SULFATE SULFOTRANSFERASE"/>
    <property type="match status" value="1"/>
</dbReference>
<evidence type="ECO:0000256" key="1">
    <source>
        <dbReference type="ARBA" id="ARBA00022679"/>
    </source>
</evidence>
<feature type="repeat" description="TPR" evidence="3">
    <location>
        <begin position="10"/>
        <end position="43"/>
    </location>
</feature>
<protein>
    <submittedName>
        <fullName evidence="5">Tetratricopeptide repeat protein</fullName>
    </submittedName>
</protein>
<dbReference type="GO" id="GO:0008146">
    <property type="term" value="F:sulfotransferase activity"/>
    <property type="evidence" value="ECO:0007669"/>
    <property type="project" value="InterPro"/>
</dbReference>
<dbReference type="Pfam" id="PF00515">
    <property type="entry name" value="TPR_1"/>
    <property type="match status" value="1"/>
</dbReference>
<dbReference type="PROSITE" id="PS50293">
    <property type="entry name" value="TPR_REGION"/>
    <property type="match status" value="1"/>
</dbReference>
<dbReference type="PROSITE" id="PS50005">
    <property type="entry name" value="TPR"/>
    <property type="match status" value="4"/>
</dbReference>
<keyword evidence="1" id="KW-0808">Transferase</keyword>
<evidence type="ECO:0000313" key="6">
    <source>
        <dbReference type="Proteomes" id="UP000621799"/>
    </source>
</evidence>
<feature type="repeat" description="TPR" evidence="3">
    <location>
        <begin position="78"/>
        <end position="111"/>
    </location>
</feature>
<dbReference type="EMBL" id="JADEXN010000020">
    <property type="protein sequence ID" value="MBE9039619.1"/>
    <property type="molecule type" value="Genomic_DNA"/>
</dbReference>
<sequence length="606" mass="70933">MKLANQQELIESLVSSGNKLKNEGQLSSAIQKYKEVLNISPEFVKVLRKLGETYIDNKDFDEAISVYRKLVSLKPNNAKLRLQLAELLDNQKNLNEAICEYQKLVQIKPKIFIKTYENLGKLLRKQGQISNVMLAYRNAIELKVSSNKEVYHFFGKIILQLSVEGSELDESVLFFKKAAKEQPDNPWHYYNLANVLFKQGKLNESIESFEKSLILYPQLHESYLQLCKVYTKQGEIDKVIQCCVKSLESKPNFVEIYKFLKVWSDKYSHQLSHEQVLQIKQVYQKAIDSIDSSKPAATRLYISLGNFLRKQGEFSESVLCFQKAMYRKVKKSNPEFTERHWNNSKYENPNFLVIGVMKCGTTSLYDYMIQHPHILPSVQKEPCCLSRLIHENRKTSPNVSLHLSESEKSWYLSHFPPVPEENVFITGEASTPYIYTSGVEELVFNSFPQVKLIIMLRDPVKRAISQYHHWVRTGWENRSIEEVFYSELEELELQENSQAFIKNAKCKSYIVHGLYFYFLRRWMSFFSKEQFLILKTEDLSKNASKVMNQVFDFLNLSEYPLIQYSKKNSGSYSKIDENLISKLYSFYESHNQKLEQLLNIKLDWNP</sequence>
<accession>A0A928VSL1</accession>
<feature type="repeat" description="TPR" evidence="3">
    <location>
        <begin position="44"/>
        <end position="77"/>
    </location>
</feature>
<dbReference type="PANTHER" id="PTHR10605:SF56">
    <property type="entry name" value="BIFUNCTIONAL HEPARAN SULFATE N-DEACETYLASE_N-SULFOTRANSFERASE"/>
    <property type="match status" value="1"/>
</dbReference>
<dbReference type="Proteomes" id="UP000621799">
    <property type="component" value="Unassembled WGS sequence"/>
</dbReference>
<evidence type="ECO:0000313" key="5">
    <source>
        <dbReference type="EMBL" id="MBE9039619.1"/>
    </source>
</evidence>
<dbReference type="SUPFAM" id="SSF52540">
    <property type="entry name" value="P-loop containing nucleoside triphosphate hydrolases"/>
    <property type="match status" value="1"/>
</dbReference>
<dbReference type="InterPro" id="IPR019734">
    <property type="entry name" value="TPR_rpt"/>
</dbReference>
<dbReference type="Pfam" id="PF14559">
    <property type="entry name" value="TPR_19"/>
    <property type="match status" value="1"/>
</dbReference>
<keyword evidence="3" id="KW-0802">TPR repeat</keyword>
<dbReference type="InterPro" id="IPR027417">
    <property type="entry name" value="P-loop_NTPase"/>
</dbReference>
<dbReference type="Gene3D" id="1.25.40.10">
    <property type="entry name" value="Tetratricopeptide repeat domain"/>
    <property type="match status" value="2"/>
</dbReference>
<comment type="caution">
    <text evidence="5">The sequence shown here is derived from an EMBL/GenBank/DDBJ whole genome shotgun (WGS) entry which is preliminary data.</text>
</comment>
<dbReference type="SUPFAM" id="SSF48452">
    <property type="entry name" value="TPR-like"/>
    <property type="match status" value="1"/>
</dbReference>
<dbReference type="SMART" id="SM00028">
    <property type="entry name" value="TPR"/>
    <property type="match status" value="7"/>
</dbReference>
<gene>
    <name evidence="5" type="ORF">IQ235_02260</name>
</gene>
<dbReference type="InterPro" id="IPR011990">
    <property type="entry name" value="TPR-like_helical_dom_sf"/>
</dbReference>
<dbReference type="Pfam" id="PF00685">
    <property type="entry name" value="Sulfotransfer_1"/>
    <property type="match status" value="1"/>
</dbReference>
<dbReference type="InterPro" id="IPR037359">
    <property type="entry name" value="NST/OST"/>
</dbReference>
<feature type="domain" description="Sulfotransferase" evidence="4">
    <location>
        <begin position="349"/>
        <end position="563"/>
    </location>
</feature>
<name>A0A928VSL1_9CYAN</name>
<keyword evidence="2" id="KW-0325">Glycoprotein</keyword>
<evidence type="ECO:0000259" key="4">
    <source>
        <dbReference type="Pfam" id="PF00685"/>
    </source>
</evidence>
<evidence type="ECO:0000256" key="2">
    <source>
        <dbReference type="ARBA" id="ARBA00023180"/>
    </source>
</evidence>
<dbReference type="AlphaFoldDB" id="A0A928VSL1"/>
<evidence type="ECO:0000256" key="3">
    <source>
        <dbReference type="PROSITE-ProRule" id="PRU00339"/>
    </source>
</evidence>
<organism evidence="5 6">
    <name type="scientific">Zarconia navalis LEGE 11467</name>
    <dbReference type="NCBI Taxonomy" id="1828826"/>
    <lineage>
        <taxon>Bacteria</taxon>
        <taxon>Bacillati</taxon>
        <taxon>Cyanobacteriota</taxon>
        <taxon>Cyanophyceae</taxon>
        <taxon>Oscillatoriophycideae</taxon>
        <taxon>Oscillatoriales</taxon>
        <taxon>Oscillatoriales incertae sedis</taxon>
        <taxon>Zarconia</taxon>
        <taxon>Zarconia navalis</taxon>
    </lineage>
</organism>
<dbReference type="InterPro" id="IPR000863">
    <property type="entry name" value="Sulfotransferase_dom"/>
</dbReference>
<reference evidence="5" key="1">
    <citation type="submission" date="2020-10" db="EMBL/GenBank/DDBJ databases">
        <authorList>
            <person name="Castelo-Branco R."/>
            <person name="Eusebio N."/>
            <person name="Adriana R."/>
            <person name="Vieira A."/>
            <person name="Brugerolle De Fraissinette N."/>
            <person name="Rezende De Castro R."/>
            <person name="Schneider M.P."/>
            <person name="Vasconcelos V."/>
            <person name="Leao P.N."/>
        </authorList>
    </citation>
    <scope>NUCLEOTIDE SEQUENCE</scope>
    <source>
        <strain evidence="5">LEGE 11467</strain>
    </source>
</reference>
<feature type="repeat" description="TPR" evidence="3">
    <location>
        <begin position="186"/>
        <end position="219"/>
    </location>
</feature>
<keyword evidence="6" id="KW-1185">Reference proteome</keyword>
<dbReference type="RefSeq" id="WP_264319878.1">
    <property type="nucleotide sequence ID" value="NZ_JADEXN010000020.1"/>
</dbReference>